<dbReference type="EMBL" id="JAAWVQ010139541">
    <property type="protein sequence ID" value="MBN3284748.1"/>
    <property type="molecule type" value="Genomic_DNA"/>
</dbReference>
<comment type="caution">
    <text evidence="3">The sequence shown here is derived from an EMBL/GenBank/DDBJ whole genome shotgun (WGS) entry which is preliminary data.</text>
</comment>
<feature type="compositionally biased region" description="Low complexity" evidence="2">
    <location>
        <begin position="196"/>
        <end position="208"/>
    </location>
</feature>
<protein>
    <submittedName>
        <fullName evidence="3">IER2 protein</fullName>
    </submittedName>
</protein>
<accession>A0ABS2YE85</accession>
<evidence type="ECO:0000313" key="4">
    <source>
        <dbReference type="Proteomes" id="UP001166093"/>
    </source>
</evidence>
<evidence type="ECO:0000256" key="2">
    <source>
        <dbReference type="SAM" id="MobiDB-lite"/>
    </source>
</evidence>
<name>A0ABS2YE85_POLSP</name>
<dbReference type="Proteomes" id="UP001166093">
    <property type="component" value="Unassembled WGS sequence"/>
</dbReference>
<gene>
    <name evidence="3" type="primary">Ier2</name>
    <name evidence="3" type="ORF">GTO93_0022213</name>
</gene>
<feature type="region of interest" description="Disordered" evidence="2">
    <location>
        <begin position="80"/>
        <end position="233"/>
    </location>
</feature>
<dbReference type="PANTHER" id="PTHR15895">
    <property type="entry name" value="IMMEDIATE EARLY RESPONSE GENE"/>
    <property type="match status" value="1"/>
</dbReference>
<keyword evidence="4" id="KW-1185">Reference proteome</keyword>
<evidence type="ECO:0000313" key="3">
    <source>
        <dbReference type="EMBL" id="MBN3284748.1"/>
    </source>
</evidence>
<organism evidence="3 4">
    <name type="scientific">Polyodon spathula</name>
    <name type="common">North American paddlefish</name>
    <name type="synonym">Squalus spathula</name>
    <dbReference type="NCBI Taxonomy" id="7913"/>
    <lineage>
        <taxon>Eukaryota</taxon>
        <taxon>Metazoa</taxon>
        <taxon>Chordata</taxon>
        <taxon>Craniata</taxon>
        <taxon>Vertebrata</taxon>
        <taxon>Euteleostomi</taxon>
        <taxon>Actinopterygii</taxon>
        <taxon>Chondrostei</taxon>
        <taxon>Acipenseriformes</taxon>
        <taxon>Polyodontidae</taxon>
        <taxon>Polyodon</taxon>
    </lineage>
</organism>
<evidence type="ECO:0000256" key="1">
    <source>
        <dbReference type="ARBA" id="ARBA00006186"/>
    </source>
</evidence>
<dbReference type="InterPro" id="IPR008653">
    <property type="entry name" value="IER"/>
</dbReference>
<sequence length="245" mass="25751">MPMEVNAEAKRIMALSVSKLYSCRMQRGGMKLHRSLQLSLVMRSARDIYFIAKLGSEAEAAGRQPGAEDRDVAVVTEAVGQAATEPQQSAETGCETGTEAHMQTEPSPEPSCAPAVTQPLTEAPSNVPAKTECKPKPAQIVPPGDKENASPRSCSAVPALAPDRHSRKRRGKAPEEPEFLPSKKSRIEQAEAGQGELSALAESSARASNTPWKGGEPGLKSSSCRGGGSLASSLGGSLFRAIVAF</sequence>
<feature type="non-terminal residue" evidence="3">
    <location>
        <position position="1"/>
    </location>
</feature>
<proteinExistence type="inferred from homology"/>
<dbReference type="Pfam" id="PF05760">
    <property type="entry name" value="IER"/>
    <property type="match status" value="1"/>
</dbReference>
<reference evidence="3" key="1">
    <citation type="journal article" date="2021" name="Cell">
        <title>Tracing the genetic footprints of vertebrate landing in non-teleost ray-finned fishes.</title>
        <authorList>
            <person name="Bi X."/>
            <person name="Wang K."/>
            <person name="Yang L."/>
            <person name="Pan H."/>
            <person name="Jiang H."/>
            <person name="Wei Q."/>
            <person name="Fang M."/>
            <person name="Yu H."/>
            <person name="Zhu C."/>
            <person name="Cai Y."/>
            <person name="He Y."/>
            <person name="Gan X."/>
            <person name="Zeng H."/>
            <person name="Yu D."/>
            <person name="Zhu Y."/>
            <person name="Jiang H."/>
            <person name="Qiu Q."/>
            <person name="Yang H."/>
            <person name="Zhang Y.E."/>
            <person name="Wang W."/>
            <person name="Zhu M."/>
            <person name="He S."/>
            <person name="Zhang G."/>
        </authorList>
    </citation>
    <scope>NUCLEOTIDE SEQUENCE</scope>
    <source>
        <strain evidence="3">Pddl_001</strain>
    </source>
</reference>
<comment type="similarity">
    <text evidence="1">Belongs to the IER family.</text>
</comment>
<feature type="non-terminal residue" evidence="3">
    <location>
        <position position="245"/>
    </location>
</feature>